<evidence type="ECO:0000256" key="3">
    <source>
        <dbReference type="ARBA" id="ARBA00022691"/>
    </source>
</evidence>
<dbReference type="Pfam" id="PF13649">
    <property type="entry name" value="Methyltransf_25"/>
    <property type="match status" value="1"/>
</dbReference>
<evidence type="ECO:0000313" key="6">
    <source>
        <dbReference type="Proteomes" id="UP000186670"/>
    </source>
</evidence>
<dbReference type="Proteomes" id="UP000186670">
    <property type="component" value="Unassembled WGS sequence"/>
</dbReference>
<proteinExistence type="predicted"/>
<gene>
    <name evidence="5" type="ORF">A2811_02805</name>
</gene>
<feature type="domain" description="Methyltransferase" evidence="4">
    <location>
        <begin position="53"/>
        <end position="146"/>
    </location>
</feature>
<evidence type="ECO:0000259" key="4">
    <source>
        <dbReference type="Pfam" id="PF13649"/>
    </source>
</evidence>
<accession>A0A1F5EM81</accession>
<dbReference type="PANTHER" id="PTHR43464">
    <property type="entry name" value="METHYLTRANSFERASE"/>
    <property type="match status" value="1"/>
</dbReference>
<dbReference type="SUPFAM" id="SSF53335">
    <property type="entry name" value="S-adenosyl-L-methionine-dependent methyltransferases"/>
    <property type="match status" value="1"/>
</dbReference>
<dbReference type="InterPro" id="IPR029063">
    <property type="entry name" value="SAM-dependent_MTases_sf"/>
</dbReference>
<dbReference type="Gene3D" id="3.40.50.150">
    <property type="entry name" value="Vaccinia Virus protein VP39"/>
    <property type="match status" value="1"/>
</dbReference>
<dbReference type="GO" id="GO:0008168">
    <property type="term" value="F:methyltransferase activity"/>
    <property type="evidence" value="ECO:0007669"/>
    <property type="project" value="UniProtKB-KW"/>
</dbReference>
<dbReference type="InterPro" id="IPR041698">
    <property type="entry name" value="Methyltransf_25"/>
</dbReference>
<reference evidence="5 6" key="1">
    <citation type="journal article" date="2016" name="Nat. Commun.">
        <title>Thousands of microbial genomes shed light on interconnected biogeochemical processes in an aquifer system.</title>
        <authorList>
            <person name="Anantharaman K."/>
            <person name="Brown C.T."/>
            <person name="Hug L.A."/>
            <person name="Sharon I."/>
            <person name="Castelle C.J."/>
            <person name="Probst A.J."/>
            <person name="Thomas B.C."/>
            <person name="Singh A."/>
            <person name="Wilkins M.J."/>
            <person name="Karaoz U."/>
            <person name="Brodie E.L."/>
            <person name="Williams K.H."/>
            <person name="Hubbard S.S."/>
            <person name="Banfield J.F."/>
        </authorList>
    </citation>
    <scope>NUCLEOTIDE SEQUENCE [LARGE SCALE GENOMIC DNA]</scope>
</reference>
<evidence type="ECO:0000313" key="5">
    <source>
        <dbReference type="EMBL" id="OGD68508.1"/>
    </source>
</evidence>
<keyword evidence="1" id="KW-0489">Methyltransferase</keyword>
<dbReference type="CDD" id="cd02440">
    <property type="entry name" value="AdoMet_MTases"/>
    <property type="match status" value="1"/>
</dbReference>
<evidence type="ECO:0000256" key="1">
    <source>
        <dbReference type="ARBA" id="ARBA00022603"/>
    </source>
</evidence>
<dbReference type="AlphaFoldDB" id="A0A1F5EM81"/>
<name>A0A1F5EM81_9BACT</name>
<dbReference type="GO" id="GO:0032259">
    <property type="term" value="P:methylation"/>
    <property type="evidence" value="ECO:0007669"/>
    <property type="project" value="UniProtKB-KW"/>
</dbReference>
<organism evidence="5 6">
    <name type="scientific">Candidatus Campbellbacteria bacterium RIFCSPHIGHO2_01_FULL_34_10</name>
    <dbReference type="NCBI Taxonomy" id="1797577"/>
    <lineage>
        <taxon>Bacteria</taxon>
        <taxon>Candidatus Campbelliibacteriota</taxon>
    </lineage>
</organism>
<evidence type="ECO:0000256" key="2">
    <source>
        <dbReference type="ARBA" id="ARBA00022679"/>
    </source>
</evidence>
<dbReference type="EMBL" id="MEZZ01000030">
    <property type="protein sequence ID" value="OGD68508.1"/>
    <property type="molecule type" value="Genomic_DNA"/>
</dbReference>
<keyword evidence="3" id="KW-0949">S-adenosyl-L-methionine</keyword>
<comment type="caution">
    <text evidence="5">The sequence shown here is derived from an EMBL/GenBank/DDBJ whole genome shotgun (WGS) entry which is preliminary data.</text>
</comment>
<dbReference type="PANTHER" id="PTHR43464:SF19">
    <property type="entry name" value="UBIQUINONE BIOSYNTHESIS O-METHYLTRANSFERASE, MITOCHONDRIAL"/>
    <property type="match status" value="1"/>
</dbReference>
<keyword evidence="2" id="KW-0808">Transferase</keyword>
<protein>
    <recommendedName>
        <fullName evidence="4">Methyltransferase domain-containing protein</fullName>
    </recommendedName>
</protein>
<sequence>MQKDIWEKEYRNPKLVTGHDKPQSVFLKFLKWYKTYLKTYRDRVPVSFEGLRVLDLGSGTGRNANYLAEKQADVFGMEISQTAIDTAKTRAGNLDAKYIKQSIGEKYPFENEYFDLIIDITSSNSLDEKEREIYLSEVNRVLKKDGIFFVRALCKDGDKNAQFLLKNNPAKEKDTYIMPETGLIERVFSKNDFVEMYSKYFKILDMEKTESYSTVNGRIFKRKFWVVTMQK</sequence>